<dbReference type="RefSeq" id="WP_252675625.1">
    <property type="nucleotide sequence ID" value="NZ_JAMXHT010000001.1"/>
</dbReference>
<dbReference type="SUPFAM" id="SSF56349">
    <property type="entry name" value="DNA breaking-rejoining enzymes"/>
    <property type="match status" value="1"/>
</dbReference>
<dbReference type="EMBL" id="JAMXHT010000001">
    <property type="protein sequence ID" value="MCO5396653.1"/>
    <property type="molecule type" value="Genomic_DNA"/>
</dbReference>
<evidence type="ECO:0000313" key="6">
    <source>
        <dbReference type="EMBL" id="MCO5396653.1"/>
    </source>
</evidence>
<accession>A0ABT1AE42</accession>
<comment type="similarity">
    <text evidence="1">Belongs to the 'phage' integrase family.</text>
</comment>
<gene>
    <name evidence="6" type="ORF">NG900_00405</name>
</gene>
<keyword evidence="3" id="KW-0238">DNA-binding</keyword>
<dbReference type="InterPro" id="IPR050090">
    <property type="entry name" value="Tyrosine_recombinase_XerCD"/>
</dbReference>
<evidence type="ECO:0000313" key="7">
    <source>
        <dbReference type="Proteomes" id="UP001162811"/>
    </source>
</evidence>
<dbReference type="PANTHER" id="PTHR30349">
    <property type="entry name" value="PHAGE INTEGRASE-RELATED"/>
    <property type="match status" value="1"/>
</dbReference>
<dbReference type="CDD" id="cd00397">
    <property type="entry name" value="DNA_BRE_C"/>
    <property type="match status" value="1"/>
</dbReference>
<dbReference type="Pfam" id="PF00589">
    <property type="entry name" value="Phage_integrase"/>
    <property type="match status" value="1"/>
</dbReference>
<dbReference type="PANTHER" id="PTHR30349:SF41">
    <property type="entry name" value="INTEGRASE_RECOMBINASE PROTEIN MJ0367-RELATED"/>
    <property type="match status" value="1"/>
</dbReference>
<dbReference type="Gene3D" id="1.10.443.10">
    <property type="entry name" value="Intergrase catalytic core"/>
    <property type="match status" value="1"/>
</dbReference>
<keyword evidence="2" id="KW-0229">DNA integration</keyword>
<dbReference type="InterPro" id="IPR013762">
    <property type="entry name" value="Integrase-like_cat_sf"/>
</dbReference>
<reference evidence="6" key="2">
    <citation type="journal article" date="2023" name="Front. Microbiol.">
        <title>Ralstonia chuxiongensis sp. nov., Ralstonia mojiangensis sp. nov., and Ralstonia soli sp. nov., isolated from tobacco fields, are three novel species in the family Burkholderiaceae.</title>
        <authorList>
            <person name="Lu C.H."/>
            <person name="Zhang Y.Y."/>
            <person name="Jiang N."/>
            <person name="Chen W."/>
            <person name="Shao X."/>
            <person name="Zhao Z.M."/>
            <person name="Lu W.L."/>
            <person name="Hu X."/>
            <person name="Xi Y.X."/>
            <person name="Zou S.Y."/>
            <person name="Wei Q.J."/>
            <person name="Lin Z.L."/>
            <person name="Gong L."/>
            <person name="Gai X.T."/>
            <person name="Zhang L.Q."/>
            <person name="Li J.Y."/>
            <person name="Jin Y."/>
            <person name="Xia Z.Y."/>
        </authorList>
    </citation>
    <scope>NUCLEOTIDE SEQUENCE</scope>
    <source>
        <strain evidence="6">21MJYT02-11</strain>
    </source>
</reference>
<dbReference type="PROSITE" id="PS51898">
    <property type="entry name" value="TYR_RECOMBINASE"/>
    <property type="match status" value="1"/>
</dbReference>
<sequence>MSHQPIGLPATKNALVGAVLPTGAGDDALIAAWLSAKHAGGLGIRPNTANQYALEGRRLLWFAHVTGYRFQTWGKEEALAYLRLLQAPPPEAIGDTRTQDSAAWRPFRKPLSPASVRQSALIAGAFFKWLVEQEAIRVSPFPRLARSQERRGPGSQQRYLEPVHLRAIFDAIAARAATTFWDRVKRDRDRLVIALAFQTGMRASELAALTWRDFEKKQGKHGSYWLVVVRHGGGGQNQVVPCDNAMPEISAFRRGIGLSPEPKSSDGTAVIPCMPGGKRRRTDPHGSLDLQRLLTRPVATRHGIYSIVKQAFEDAAILLEGKGDSDAAYKLRHASTHWLRHSAATLLLRSGRPVTDVQRVLRHQDINTTRTYTHEELDDLAYSVHGGLALDEILRG</sequence>
<comment type="caution">
    <text evidence="6">The sequence shown here is derived from an EMBL/GenBank/DDBJ whole genome shotgun (WGS) entry which is preliminary data.</text>
</comment>
<dbReference type="InterPro" id="IPR002104">
    <property type="entry name" value="Integrase_catalytic"/>
</dbReference>
<dbReference type="InterPro" id="IPR011010">
    <property type="entry name" value="DNA_brk_join_enz"/>
</dbReference>
<reference evidence="6" key="1">
    <citation type="submission" date="2022-06" db="EMBL/GenBank/DDBJ databases">
        <authorList>
            <person name="Lu C.-H."/>
        </authorList>
    </citation>
    <scope>NUCLEOTIDE SEQUENCE</scope>
    <source>
        <strain evidence="6">21MJYT02-11</strain>
    </source>
</reference>
<organism evidence="6 7">
    <name type="scientific">Ralstonia soli</name>
    <dbReference type="NCBI Taxonomy" id="2953896"/>
    <lineage>
        <taxon>Bacteria</taxon>
        <taxon>Pseudomonadati</taxon>
        <taxon>Pseudomonadota</taxon>
        <taxon>Betaproteobacteria</taxon>
        <taxon>Burkholderiales</taxon>
        <taxon>Burkholderiaceae</taxon>
        <taxon>Ralstonia</taxon>
    </lineage>
</organism>
<evidence type="ECO:0000256" key="2">
    <source>
        <dbReference type="ARBA" id="ARBA00022908"/>
    </source>
</evidence>
<evidence type="ECO:0000256" key="3">
    <source>
        <dbReference type="ARBA" id="ARBA00023125"/>
    </source>
</evidence>
<feature type="domain" description="Tyr recombinase" evidence="5">
    <location>
        <begin position="155"/>
        <end position="385"/>
    </location>
</feature>
<keyword evidence="4" id="KW-0233">DNA recombination</keyword>
<dbReference type="Proteomes" id="UP001162811">
    <property type="component" value="Unassembled WGS sequence"/>
</dbReference>
<evidence type="ECO:0000256" key="4">
    <source>
        <dbReference type="ARBA" id="ARBA00023172"/>
    </source>
</evidence>
<protein>
    <submittedName>
        <fullName evidence="6">Site-specific integrase</fullName>
    </submittedName>
</protein>
<evidence type="ECO:0000256" key="1">
    <source>
        <dbReference type="ARBA" id="ARBA00008857"/>
    </source>
</evidence>
<proteinExistence type="inferred from homology"/>
<name>A0ABT1AE42_9RALS</name>
<evidence type="ECO:0000259" key="5">
    <source>
        <dbReference type="PROSITE" id="PS51898"/>
    </source>
</evidence>
<keyword evidence="7" id="KW-1185">Reference proteome</keyword>